<dbReference type="InterPro" id="IPR050382">
    <property type="entry name" value="MFS_Na/Anion_cotransporter"/>
</dbReference>
<sequence length="108" mass="12517">MGIQLGNIIAFPVSGVICQYLGWSWVFYTFGVGGTIWFIFWTLYAFDKPSNNPRISQKERLYIENSLRNELTRKKVIYINVKFCLSLEFTFLNNRMGNIILHIVSAGL</sequence>
<evidence type="ECO:0000313" key="7">
    <source>
        <dbReference type="Proteomes" id="UP001165289"/>
    </source>
</evidence>
<evidence type="ECO:0000256" key="5">
    <source>
        <dbReference type="SAM" id="Phobius"/>
    </source>
</evidence>
<evidence type="ECO:0000313" key="6">
    <source>
        <dbReference type="EMBL" id="KAI6648918.1"/>
    </source>
</evidence>
<evidence type="ECO:0000256" key="1">
    <source>
        <dbReference type="ARBA" id="ARBA00004141"/>
    </source>
</evidence>
<dbReference type="AlphaFoldDB" id="A0AAV7JJA2"/>
<organism evidence="6 7">
    <name type="scientific">Oopsacas minuta</name>
    <dbReference type="NCBI Taxonomy" id="111878"/>
    <lineage>
        <taxon>Eukaryota</taxon>
        <taxon>Metazoa</taxon>
        <taxon>Porifera</taxon>
        <taxon>Hexactinellida</taxon>
        <taxon>Hexasterophora</taxon>
        <taxon>Lyssacinosida</taxon>
        <taxon>Leucopsacidae</taxon>
        <taxon>Oopsacas</taxon>
    </lineage>
</organism>
<accession>A0AAV7JJA2</accession>
<evidence type="ECO:0000256" key="3">
    <source>
        <dbReference type="ARBA" id="ARBA00022989"/>
    </source>
</evidence>
<evidence type="ECO:0000256" key="4">
    <source>
        <dbReference type="ARBA" id="ARBA00023136"/>
    </source>
</evidence>
<keyword evidence="7" id="KW-1185">Reference proteome</keyword>
<comment type="subcellular location">
    <subcellularLocation>
        <location evidence="1">Membrane</location>
        <topology evidence="1">Multi-pass membrane protein</topology>
    </subcellularLocation>
</comment>
<proteinExistence type="predicted"/>
<dbReference type="InterPro" id="IPR036259">
    <property type="entry name" value="MFS_trans_sf"/>
</dbReference>
<dbReference type="InterPro" id="IPR011701">
    <property type="entry name" value="MFS"/>
</dbReference>
<evidence type="ECO:0000256" key="2">
    <source>
        <dbReference type="ARBA" id="ARBA00022692"/>
    </source>
</evidence>
<name>A0AAV7JJA2_9METZ</name>
<dbReference type="SUPFAM" id="SSF103473">
    <property type="entry name" value="MFS general substrate transporter"/>
    <property type="match status" value="1"/>
</dbReference>
<feature type="transmembrane region" description="Helical" evidence="5">
    <location>
        <begin position="25"/>
        <end position="46"/>
    </location>
</feature>
<keyword evidence="4 5" id="KW-0472">Membrane</keyword>
<dbReference type="PANTHER" id="PTHR11662:SF399">
    <property type="entry name" value="FI19708P1-RELATED"/>
    <property type="match status" value="1"/>
</dbReference>
<comment type="caution">
    <text evidence="6">The sequence shown here is derived from an EMBL/GenBank/DDBJ whole genome shotgun (WGS) entry which is preliminary data.</text>
</comment>
<dbReference type="EMBL" id="JAKMXF010000324">
    <property type="protein sequence ID" value="KAI6648918.1"/>
    <property type="molecule type" value="Genomic_DNA"/>
</dbReference>
<gene>
    <name evidence="6" type="ORF">LOD99_6991</name>
</gene>
<reference evidence="6 7" key="1">
    <citation type="journal article" date="2023" name="BMC Biol.">
        <title>The compact genome of the sponge Oopsacas minuta (Hexactinellida) is lacking key metazoan core genes.</title>
        <authorList>
            <person name="Santini S."/>
            <person name="Schenkelaars Q."/>
            <person name="Jourda C."/>
            <person name="Duchesne M."/>
            <person name="Belahbib H."/>
            <person name="Rocher C."/>
            <person name="Selva M."/>
            <person name="Riesgo A."/>
            <person name="Vervoort M."/>
            <person name="Leys S.P."/>
            <person name="Kodjabachian L."/>
            <person name="Le Bivic A."/>
            <person name="Borchiellini C."/>
            <person name="Claverie J.M."/>
            <person name="Renard E."/>
        </authorList>
    </citation>
    <scope>NUCLEOTIDE SEQUENCE [LARGE SCALE GENOMIC DNA]</scope>
    <source>
        <strain evidence="6">SPO-2</strain>
    </source>
</reference>
<dbReference type="Gene3D" id="1.20.1250.20">
    <property type="entry name" value="MFS general substrate transporter like domains"/>
    <property type="match status" value="1"/>
</dbReference>
<protein>
    <submittedName>
        <fullName evidence="6">Sialin</fullName>
    </submittedName>
</protein>
<dbReference type="Pfam" id="PF07690">
    <property type="entry name" value="MFS_1"/>
    <property type="match status" value="1"/>
</dbReference>
<dbReference type="GO" id="GO:0006820">
    <property type="term" value="P:monoatomic anion transport"/>
    <property type="evidence" value="ECO:0007669"/>
    <property type="project" value="TreeGrafter"/>
</dbReference>
<dbReference type="PANTHER" id="PTHR11662">
    <property type="entry name" value="SOLUTE CARRIER FAMILY 17"/>
    <property type="match status" value="1"/>
</dbReference>
<dbReference type="GO" id="GO:0022857">
    <property type="term" value="F:transmembrane transporter activity"/>
    <property type="evidence" value="ECO:0007669"/>
    <property type="project" value="InterPro"/>
</dbReference>
<keyword evidence="2 5" id="KW-0812">Transmembrane</keyword>
<dbReference type="GO" id="GO:0016020">
    <property type="term" value="C:membrane"/>
    <property type="evidence" value="ECO:0007669"/>
    <property type="project" value="UniProtKB-SubCell"/>
</dbReference>
<keyword evidence="3 5" id="KW-1133">Transmembrane helix</keyword>
<dbReference type="Proteomes" id="UP001165289">
    <property type="component" value="Unassembled WGS sequence"/>
</dbReference>